<evidence type="ECO:0000256" key="1">
    <source>
        <dbReference type="ARBA" id="ARBA00004606"/>
    </source>
</evidence>
<evidence type="ECO:0000256" key="5">
    <source>
        <dbReference type="ARBA" id="ARBA00023180"/>
    </source>
</evidence>
<dbReference type="InterPro" id="IPR003406">
    <property type="entry name" value="Glyco_trans_14"/>
</dbReference>
<dbReference type="PANTHER" id="PTHR45719:SF3">
    <property type="entry name" value="BETA-GLUCURONOSYLTRANSFERASE GLCAT14A"/>
    <property type="match status" value="1"/>
</dbReference>
<comment type="subcellular location">
    <subcellularLocation>
        <location evidence="1">Membrane</location>
        <topology evidence="1">Single-pass type II membrane protein</topology>
    </subcellularLocation>
</comment>
<dbReference type="InterPro" id="IPR044610">
    <property type="entry name" value="GLCAT14A/B/C"/>
</dbReference>
<evidence type="ECO:0000313" key="7">
    <source>
        <dbReference type="Proteomes" id="UP000247409"/>
    </source>
</evidence>
<dbReference type="OrthoDB" id="4351at2759"/>
<organism evidence="6 7">
    <name type="scientific">Gracilariopsis chorda</name>
    <dbReference type="NCBI Taxonomy" id="448386"/>
    <lineage>
        <taxon>Eukaryota</taxon>
        <taxon>Rhodophyta</taxon>
        <taxon>Florideophyceae</taxon>
        <taxon>Rhodymeniophycidae</taxon>
        <taxon>Gracilariales</taxon>
        <taxon>Gracilariaceae</taxon>
        <taxon>Gracilariopsis</taxon>
    </lineage>
</organism>
<keyword evidence="7" id="KW-1185">Reference proteome</keyword>
<keyword evidence="4" id="KW-0472">Membrane</keyword>
<dbReference type="PANTHER" id="PTHR45719">
    <property type="entry name" value="GLYCOSYLTRANSFERASE"/>
    <property type="match status" value="1"/>
</dbReference>
<comment type="caution">
    <text evidence="6">The sequence shown here is derived from an EMBL/GenBank/DDBJ whole genome shotgun (WGS) entry which is preliminary data.</text>
</comment>
<dbReference type="Proteomes" id="UP000247409">
    <property type="component" value="Unassembled WGS sequence"/>
</dbReference>
<sequence>MSPSKDPRHFFARTFHKITKNRRSSILAVVFALWALFGNRWIFFALPSPNNDASNKKAQTQLDSIEFKYQLRRLKDEGHWKLLGEGSISESQDERNRTGNEQEEADIAFFVQISNTNINLVPRLLSRIWHPKNLYCLHFDNKIPPKMIEMFRDALKTNKHLNNTFLMPSTIITYTGVSMVLNTLDSITTLLQDPRPWEYFINLSGSDYPLVSPSGLRRLLGQRNAKQKQKSFIHFSQMVNKWDRLVRHRLGILHFDLSLGFKPNLESELVESEKKHPVLKSQHLNISIPKGEAWFIAHRSFCQEAATGIFARRLITLFANMQSPSEHFFQTLVWNHEGFNMTTAKYSFRLVKWGRRDGSSRQHPLYLDERAENGTWKHWSAISRSNDFFMRKLRVADSGLMDHVDTHLSGASEELVNPPTVHQSFKQVSKMFTCIAHADSSDLSTIRACSARKRTAGKITLASPPPSLG</sequence>
<dbReference type="GO" id="GO:0016020">
    <property type="term" value="C:membrane"/>
    <property type="evidence" value="ECO:0007669"/>
    <property type="project" value="UniProtKB-SubCell"/>
</dbReference>
<keyword evidence="2" id="KW-0328">Glycosyltransferase</keyword>
<evidence type="ECO:0000256" key="2">
    <source>
        <dbReference type="ARBA" id="ARBA00022676"/>
    </source>
</evidence>
<dbReference type="Pfam" id="PF02485">
    <property type="entry name" value="Branch"/>
    <property type="match status" value="1"/>
</dbReference>
<evidence type="ECO:0000256" key="3">
    <source>
        <dbReference type="ARBA" id="ARBA00022679"/>
    </source>
</evidence>
<name>A0A2V3IUL7_9FLOR</name>
<accession>A0A2V3IUL7</accession>
<keyword evidence="3 6" id="KW-0808">Transferase</keyword>
<evidence type="ECO:0000313" key="6">
    <source>
        <dbReference type="EMBL" id="PXF45812.1"/>
    </source>
</evidence>
<gene>
    <name evidence="6" type="ORF">BWQ96_04424</name>
</gene>
<reference evidence="6 7" key="1">
    <citation type="journal article" date="2018" name="Mol. Biol. Evol.">
        <title>Analysis of the draft genome of the red seaweed Gracilariopsis chorda provides insights into genome size evolution in Rhodophyta.</title>
        <authorList>
            <person name="Lee J."/>
            <person name="Yang E.C."/>
            <person name="Graf L."/>
            <person name="Yang J.H."/>
            <person name="Qiu H."/>
            <person name="Zel Zion U."/>
            <person name="Chan C.X."/>
            <person name="Stephens T.G."/>
            <person name="Weber A.P.M."/>
            <person name="Boo G.H."/>
            <person name="Boo S.M."/>
            <person name="Kim K.M."/>
            <person name="Shin Y."/>
            <person name="Jung M."/>
            <person name="Lee S.J."/>
            <person name="Yim H.S."/>
            <person name="Lee J.H."/>
            <person name="Bhattacharya D."/>
            <person name="Yoon H.S."/>
        </authorList>
    </citation>
    <scope>NUCLEOTIDE SEQUENCE [LARGE SCALE GENOMIC DNA]</scope>
    <source>
        <strain evidence="6 7">SKKU-2015</strain>
        <tissue evidence="6">Whole body</tissue>
    </source>
</reference>
<dbReference type="EMBL" id="NBIV01000052">
    <property type="protein sequence ID" value="PXF45812.1"/>
    <property type="molecule type" value="Genomic_DNA"/>
</dbReference>
<dbReference type="GO" id="GO:0015020">
    <property type="term" value="F:glucuronosyltransferase activity"/>
    <property type="evidence" value="ECO:0007669"/>
    <property type="project" value="InterPro"/>
</dbReference>
<evidence type="ECO:0000256" key="4">
    <source>
        <dbReference type="ARBA" id="ARBA00023136"/>
    </source>
</evidence>
<proteinExistence type="predicted"/>
<keyword evidence="5" id="KW-0325">Glycoprotein</keyword>
<protein>
    <submittedName>
        <fullName evidence="6">Beta-glucuronosyltransferase GlcAT14B</fullName>
    </submittedName>
</protein>
<dbReference type="AlphaFoldDB" id="A0A2V3IUL7"/>